<protein>
    <submittedName>
        <fullName evidence="1">Uncharacterized protein</fullName>
    </submittedName>
</protein>
<reference evidence="1" key="1">
    <citation type="submission" date="2018-11" db="EMBL/GenBank/DDBJ databases">
        <authorList>
            <person name="Grassa J C."/>
        </authorList>
    </citation>
    <scope>NUCLEOTIDE SEQUENCE [LARGE SCALE GENOMIC DNA]</scope>
</reference>
<dbReference type="Gramene" id="evm.model.01.1938">
    <property type="protein sequence ID" value="cds.evm.model.01.1938"/>
    <property type="gene ID" value="evm.TU.01.1938"/>
</dbReference>
<keyword evidence="2" id="KW-1185">Reference proteome</keyword>
<dbReference type="AlphaFoldDB" id="A0A803NJ45"/>
<reference evidence="1" key="2">
    <citation type="submission" date="2021-03" db="UniProtKB">
        <authorList>
            <consortium name="EnsemblPlants"/>
        </authorList>
    </citation>
    <scope>IDENTIFICATION</scope>
</reference>
<evidence type="ECO:0000313" key="1">
    <source>
        <dbReference type="EnsemblPlants" id="cds.evm.model.01.1938"/>
    </source>
</evidence>
<sequence length="136" mass="15322">MKSIGSKGLEFDGLRLEIETQIFFHKHASSRRKFNRIKYLKNEEGVVVNTQDGIAELVISYFSDLFSSQGSDIEAAASIFESLGLELDDPEINFLAQDFTADEVKKAVFQLLGDKVVGLDGLNAFFYQKKLVCFRD</sequence>
<evidence type="ECO:0000313" key="2">
    <source>
        <dbReference type="Proteomes" id="UP000596661"/>
    </source>
</evidence>
<proteinExistence type="predicted"/>
<organism evidence="1 2">
    <name type="scientific">Cannabis sativa</name>
    <name type="common">Hemp</name>
    <name type="synonym">Marijuana</name>
    <dbReference type="NCBI Taxonomy" id="3483"/>
    <lineage>
        <taxon>Eukaryota</taxon>
        <taxon>Viridiplantae</taxon>
        <taxon>Streptophyta</taxon>
        <taxon>Embryophyta</taxon>
        <taxon>Tracheophyta</taxon>
        <taxon>Spermatophyta</taxon>
        <taxon>Magnoliopsida</taxon>
        <taxon>eudicotyledons</taxon>
        <taxon>Gunneridae</taxon>
        <taxon>Pentapetalae</taxon>
        <taxon>rosids</taxon>
        <taxon>fabids</taxon>
        <taxon>Rosales</taxon>
        <taxon>Cannabaceae</taxon>
        <taxon>Cannabis</taxon>
    </lineage>
</organism>
<dbReference type="Proteomes" id="UP000596661">
    <property type="component" value="Chromosome 1"/>
</dbReference>
<dbReference type="EnsemblPlants" id="evm.model.01.1938">
    <property type="protein sequence ID" value="cds.evm.model.01.1938"/>
    <property type="gene ID" value="evm.TU.01.1938"/>
</dbReference>
<dbReference type="EMBL" id="UZAU01000053">
    <property type="status" value="NOT_ANNOTATED_CDS"/>
    <property type="molecule type" value="Genomic_DNA"/>
</dbReference>
<name>A0A803NJ45_CANSA</name>
<accession>A0A803NJ45</accession>